<dbReference type="AlphaFoldDB" id="A0A9X4M368"/>
<organism evidence="2 3">
    <name type="scientific">Speluncibacter jeojiensis</name>
    <dbReference type="NCBI Taxonomy" id="2710754"/>
    <lineage>
        <taxon>Bacteria</taxon>
        <taxon>Bacillati</taxon>
        <taxon>Actinomycetota</taxon>
        <taxon>Actinomycetes</taxon>
        <taxon>Mycobacteriales</taxon>
        <taxon>Speluncibacteraceae</taxon>
        <taxon>Speluncibacter</taxon>
    </lineage>
</organism>
<feature type="region of interest" description="Disordered" evidence="1">
    <location>
        <begin position="29"/>
        <end position="61"/>
    </location>
</feature>
<evidence type="ECO:0000313" key="3">
    <source>
        <dbReference type="Proteomes" id="UP001152755"/>
    </source>
</evidence>
<gene>
    <name evidence="2" type="ORF">NVS88_03270</name>
</gene>
<accession>A0A9X4M368</accession>
<evidence type="ECO:0000256" key="1">
    <source>
        <dbReference type="SAM" id="MobiDB-lite"/>
    </source>
</evidence>
<protein>
    <recommendedName>
        <fullName evidence="4">DUF1508 domain-containing protein</fullName>
    </recommendedName>
</protein>
<comment type="caution">
    <text evidence="2">The sequence shown here is derived from an EMBL/GenBank/DDBJ whole genome shotgun (WGS) entry which is preliminary data.</text>
</comment>
<dbReference type="EMBL" id="JANRHA010000001">
    <property type="protein sequence ID" value="MDG3013576.1"/>
    <property type="molecule type" value="Genomic_DNA"/>
</dbReference>
<keyword evidence="3" id="KW-1185">Reference proteome</keyword>
<dbReference type="Proteomes" id="UP001152755">
    <property type="component" value="Unassembled WGS sequence"/>
</dbReference>
<name>A0A9X4M368_9ACTN</name>
<evidence type="ECO:0008006" key="4">
    <source>
        <dbReference type="Google" id="ProtNLM"/>
    </source>
</evidence>
<evidence type="ECO:0000313" key="2">
    <source>
        <dbReference type="EMBL" id="MDG3013576.1"/>
    </source>
</evidence>
<sequence>MSDTKDVVRICRSLDGLWHWERKTANGQCNGNSHRRWASRKDAESNARKVNAVPSSFKVVE</sequence>
<reference evidence="2" key="1">
    <citation type="submission" date="2022-08" db="EMBL/GenBank/DDBJ databases">
        <title>Genome analysis of Corynebacteriales strain.</title>
        <authorList>
            <person name="Lee S.D."/>
        </authorList>
    </citation>
    <scope>NUCLEOTIDE SEQUENCE</scope>
    <source>
        <strain evidence="2">D3-21</strain>
    </source>
</reference>
<dbReference type="RefSeq" id="WP_332519158.1">
    <property type="nucleotide sequence ID" value="NZ_JANRHA010000001.1"/>
</dbReference>
<proteinExistence type="predicted"/>